<dbReference type="AlphaFoldDB" id="A0A543I5P8"/>
<evidence type="ECO:0000313" key="3">
    <source>
        <dbReference type="Proteomes" id="UP000318331"/>
    </source>
</evidence>
<protein>
    <submittedName>
        <fullName evidence="2">Alpha/beta hydrolase family protein</fullName>
    </submittedName>
</protein>
<gene>
    <name evidence="2" type="ORF">FB466_0719</name>
</gene>
<proteinExistence type="predicted"/>
<dbReference type="GO" id="GO:0016787">
    <property type="term" value="F:hydrolase activity"/>
    <property type="evidence" value="ECO:0007669"/>
    <property type="project" value="UniProtKB-KW"/>
</dbReference>
<reference evidence="2 3" key="1">
    <citation type="submission" date="2019-06" db="EMBL/GenBank/DDBJ databases">
        <title>Sequencing the genomes of 1000 actinobacteria strains.</title>
        <authorList>
            <person name="Klenk H.-P."/>
        </authorList>
    </citation>
    <scope>NUCLEOTIDE SEQUENCE [LARGE SCALE GENOMIC DNA]</scope>
    <source>
        <strain evidence="2 3">DSM 18031</strain>
    </source>
</reference>
<evidence type="ECO:0000313" key="2">
    <source>
        <dbReference type="EMBL" id="TQM65899.1"/>
    </source>
</evidence>
<keyword evidence="3" id="KW-1185">Reference proteome</keyword>
<organism evidence="2 3">
    <name type="scientific">Klugiella xanthotipulae</name>
    <dbReference type="NCBI Taxonomy" id="244735"/>
    <lineage>
        <taxon>Bacteria</taxon>
        <taxon>Bacillati</taxon>
        <taxon>Actinomycetota</taxon>
        <taxon>Actinomycetes</taxon>
        <taxon>Micrococcales</taxon>
        <taxon>Microbacteriaceae</taxon>
        <taxon>Klugiella</taxon>
    </lineage>
</organism>
<feature type="domain" description="DUF1023" evidence="1">
    <location>
        <begin position="244"/>
        <end position="399"/>
    </location>
</feature>
<accession>A0A543I5P8</accession>
<name>A0A543I5P8_9MICO</name>
<evidence type="ECO:0000259" key="1">
    <source>
        <dbReference type="Pfam" id="PF06259"/>
    </source>
</evidence>
<sequence>MEDHVTRVKNAWSAFTSSCSWVPLGSITFLGGWEQLLTENQGDATWIEQVAAAFTAAGGGSLSHHALDLAASAVSPMSDRDLLEALSSLSAAELSALLTASPGLQAQLKLMDPSAINAWWAGLNPSPTGTDRFSEQQDLLLTTFPLLFGNLEGVPYGARDYANQIALTAAIADLEARIAEAKALVGDTSVANGPVPSALLDMKQSLLDMERQLGALTNINKALSSPAGGSRRYLISLTEDHPPLAAVSIGDLDTATNITYAVPGMGTTTHGMTGWAKAAQNLHGMLPPGSAVVAWIGYETPPTPGVGDPDFGVLDVNRAVAGGNTLATALGGLAAVRGGAVPQLTIVAHSYGTTAAAVALSQPGIRVNNFITLGSAGLPDSVHSAADLNADRVYSGHARDKYPGERESGDQWAWIGRDTSRDHRVNPLSPGFGAQGFGVETGGDAGRVVTDHNPLMGNGDEAGYFDQRTESLQNMVWAIKGETEKITPYAPLGPTNLQEALIEGLSNGY</sequence>
<dbReference type="EMBL" id="VFPN01000001">
    <property type="protein sequence ID" value="TQM65899.1"/>
    <property type="molecule type" value="Genomic_DNA"/>
</dbReference>
<dbReference type="InterPro" id="IPR010427">
    <property type="entry name" value="DUF1023"/>
</dbReference>
<comment type="caution">
    <text evidence="2">The sequence shown here is derived from an EMBL/GenBank/DDBJ whole genome shotgun (WGS) entry which is preliminary data.</text>
</comment>
<dbReference type="Proteomes" id="UP000318331">
    <property type="component" value="Unassembled WGS sequence"/>
</dbReference>
<dbReference type="Pfam" id="PF06259">
    <property type="entry name" value="Abhydrolase_8"/>
    <property type="match status" value="1"/>
</dbReference>
<keyword evidence="2" id="KW-0378">Hydrolase</keyword>